<dbReference type="Proteomes" id="UP000275579">
    <property type="component" value="Chromosome"/>
</dbReference>
<proteinExistence type="predicted"/>
<dbReference type="RefSeq" id="WP_127151887.1">
    <property type="nucleotide sequence ID" value="NZ_CP029042.1"/>
</dbReference>
<protein>
    <recommendedName>
        <fullName evidence="3">Pyridine nucleotide-disulfide oxidoreductase</fullName>
    </recommendedName>
</protein>
<name>A0A3S9YD30_9ACTN</name>
<reference evidence="1 2" key="1">
    <citation type="submission" date="2018-04" db="EMBL/GenBank/DDBJ databases">
        <title>Complete genome sequences of Streptomyces lydicus strain WYEC and characterization of antagonistic properties of biological control agents.</title>
        <authorList>
            <person name="Mariita R.M."/>
            <person name="Sello J.K."/>
        </authorList>
    </citation>
    <scope>NUCLEOTIDE SEQUENCE [LARGE SCALE GENOMIC DNA]</scope>
    <source>
        <strain evidence="1 2">WYEC 108</strain>
    </source>
</reference>
<dbReference type="InterPro" id="IPR036188">
    <property type="entry name" value="FAD/NAD-bd_sf"/>
</dbReference>
<evidence type="ECO:0000313" key="2">
    <source>
        <dbReference type="Proteomes" id="UP000275579"/>
    </source>
</evidence>
<dbReference type="Gene3D" id="3.50.50.60">
    <property type="entry name" value="FAD/NAD(P)-binding domain"/>
    <property type="match status" value="1"/>
</dbReference>
<gene>
    <name evidence="1" type="ORF">DDE74_19225</name>
</gene>
<dbReference type="AlphaFoldDB" id="A0A3S9YD30"/>
<dbReference type="Pfam" id="PF13450">
    <property type="entry name" value="NAD_binding_8"/>
    <property type="match status" value="1"/>
</dbReference>
<dbReference type="EMBL" id="CP029042">
    <property type="protein sequence ID" value="AZS72808.1"/>
    <property type="molecule type" value="Genomic_DNA"/>
</dbReference>
<dbReference type="SUPFAM" id="SSF51905">
    <property type="entry name" value="FAD/NAD(P)-binding domain"/>
    <property type="match status" value="1"/>
</dbReference>
<evidence type="ECO:0000313" key="1">
    <source>
        <dbReference type="EMBL" id="AZS72808.1"/>
    </source>
</evidence>
<organism evidence="1 2">
    <name type="scientific">Streptomyces lydicus</name>
    <dbReference type="NCBI Taxonomy" id="47763"/>
    <lineage>
        <taxon>Bacteria</taxon>
        <taxon>Bacillati</taxon>
        <taxon>Actinomycetota</taxon>
        <taxon>Actinomycetes</taxon>
        <taxon>Kitasatosporales</taxon>
        <taxon>Streptomycetaceae</taxon>
        <taxon>Streptomyces</taxon>
    </lineage>
</organism>
<evidence type="ECO:0008006" key="3">
    <source>
        <dbReference type="Google" id="ProtNLM"/>
    </source>
</evidence>
<sequence>MSERETIEVDYLIVGAGAMGLAFADTLLAETDATVAIVDRYGRPGGHWTVAYPFVRLHQPSSFYGVNSRELGTDEVDQDGWNAGLHELASSDEILTYFDQVMRKTFLPSGRVSYFPMSHYDGADPARPDVQRCHSVVTGDGFDIRVRRRTVDATYMNVTVPAMCPPKYEVASGVRLITPNQLPALDQHASHYTVVGAGKTGIDACLWLLQHGVDPSGITWIMPRDSWLLDRAQIQPGPENAASDAESFTARIRAVLESRTVEELFQRLEAGGLLLRLSSDVTPTAYRCATVSRTELEQLRRITDVVRHGRVRRIGADAVELDGATVPARPGTLYIDCTADGLEARPVVPMFSGSRITLQALVPCQQVFSAAFVAHVEATYEDDAEKNRICVAAPHPNTALDWLRSSAHLDDLLLRWFADRGLLEWCDASRLTKYSIGSLPDELRTALFEGLHAERTQLQQLLAHEDQAVAVAAN</sequence>
<accession>A0A3S9YD30</accession>